<evidence type="ECO:0000313" key="2">
    <source>
        <dbReference type="EMBL" id="TDX84571.1"/>
    </source>
</evidence>
<gene>
    <name evidence="2" type="ORF">B0I22_2195</name>
</gene>
<keyword evidence="3" id="KW-1185">Reference proteome</keyword>
<comment type="caution">
    <text evidence="2">The sequence shown here is derived from an EMBL/GenBank/DDBJ whole genome shotgun (WGS) entry which is preliminary data.</text>
</comment>
<sequence>MQNLQHPYEEIFGEIHILLAELSNSDSYENLLTKENQLNELYQKFSFLKISNEFGFSPATNEVLEVIDNQETNLDSNLISVEEFEDENKVAEIIVAETEVHDIFDDVPEVEEVHSFKEIDEQEHSQENAVEKVSNFAEIQSQENEVEEEFQSDEISVLEDESIDEVSSFSEIDSEENESVEEVSNFAEIDSEEEEIEEEIQAEESQFVENESVESVSNFNEINSEDNKVEEKIEENEFVSEIEENLLQDSSQKLEPMQDSQFSFAMNREEVQAPKEDDYEARLAEKEAKLKELEENRRKIVEFSKENTQPKEKSEQVYESSNDEEHHDKKFKLANIKGLKIAKSLFDDDHLEEVEKPAPVQTSGSLLKNNVPTDYMEAPKPKPEFKLDLNDRIAFSQHLFDGSQSELNQVVTVLNSFTSLDKAQEFLSDIYYERDWKKVDSYAQRLWTLVENRFL</sequence>
<evidence type="ECO:0000256" key="1">
    <source>
        <dbReference type="SAM" id="MobiDB-lite"/>
    </source>
</evidence>
<dbReference type="OrthoDB" id="1100725at2"/>
<dbReference type="EMBL" id="SOEO01000002">
    <property type="protein sequence ID" value="TDX84571.1"/>
    <property type="molecule type" value="Genomic_DNA"/>
</dbReference>
<dbReference type="Proteomes" id="UP000295313">
    <property type="component" value="Unassembled WGS sequence"/>
</dbReference>
<reference evidence="2 3" key="1">
    <citation type="submission" date="2019-03" db="EMBL/GenBank/DDBJ databases">
        <title>Genomic Encyclopedia of Type Strains, Phase III (KMG-III): the genomes of soil and plant-associated and newly described type strains.</title>
        <authorList>
            <person name="Whitman W."/>
        </authorList>
    </citation>
    <scope>NUCLEOTIDE SEQUENCE [LARGE SCALE GENOMIC DNA]</scope>
    <source>
        <strain evidence="2 3">CGMCC 1.12802</strain>
    </source>
</reference>
<protein>
    <submittedName>
        <fullName evidence="2">Uncharacterized protein</fullName>
    </submittedName>
</protein>
<dbReference type="RefSeq" id="WP_133944569.1">
    <property type="nucleotide sequence ID" value="NZ_SOEO01000002.1"/>
</dbReference>
<organism evidence="2 3">
    <name type="scientific">Epilithonimonas xixisoli</name>
    <dbReference type="NCBI Taxonomy" id="1476462"/>
    <lineage>
        <taxon>Bacteria</taxon>
        <taxon>Pseudomonadati</taxon>
        <taxon>Bacteroidota</taxon>
        <taxon>Flavobacteriia</taxon>
        <taxon>Flavobacteriales</taxon>
        <taxon>Weeksellaceae</taxon>
        <taxon>Chryseobacterium group</taxon>
        <taxon>Epilithonimonas</taxon>
    </lineage>
</organism>
<accession>A0A4R8IB61</accession>
<name>A0A4R8IB61_9FLAO</name>
<feature type="compositionally biased region" description="Basic and acidic residues" evidence="1">
    <location>
        <begin position="297"/>
        <end position="316"/>
    </location>
</feature>
<feature type="region of interest" description="Disordered" evidence="1">
    <location>
        <begin position="297"/>
        <end position="326"/>
    </location>
</feature>
<proteinExistence type="predicted"/>
<evidence type="ECO:0000313" key="3">
    <source>
        <dbReference type="Proteomes" id="UP000295313"/>
    </source>
</evidence>
<dbReference type="AlphaFoldDB" id="A0A4R8IB61"/>